<accession>A0ABR3GQF9</accession>
<feature type="compositionally biased region" description="Basic and acidic residues" evidence="2">
    <location>
        <begin position="490"/>
        <end position="506"/>
    </location>
</feature>
<evidence type="ECO:0000313" key="3">
    <source>
        <dbReference type="EMBL" id="KAL0638152.1"/>
    </source>
</evidence>
<gene>
    <name evidence="3" type="ORF">Q9L58_002765</name>
</gene>
<comment type="caution">
    <text evidence="3">The sequence shown here is derived from an EMBL/GenBank/DDBJ whole genome shotgun (WGS) entry which is preliminary data.</text>
</comment>
<feature type="compositionally biased region" description="Basic and acidic residues" evidence="2">
    <location>
        <begin position="391"/>
        <end position="402"/>
    </location>
</feature>
<keyword evidence="4" id="KW-1185">Reference proteome</keyword>
<evidence type="ECO:0000256" key="1">
    <source>
        <dbReference type="SAM" id="Coils"/>
    </source>
</evidence>
<feature type="coiled-coil region" evidence="1">
    <location>
        <begin position="121"/>
        <end position="159"/>
    </location>
</feature>
<evidence type="ECO:0000256" key="2">
    <source>
        <dbReference type="SAM" id="MobiDB-lite"/>
    </source>
</evidence>
<name>A0ABR3GQF9_9PEZI</name>
<feature type="region of interest" description="Disordered" evidence="2">
    <location>
        <begin position="161"/>
        <end position="743"/>
    </location>
</feature>
<feature type="compositionally biased region" description="Polar residues" evidence="2">
    <location>
        <begin position="1"/>
        <end position="11"/>
    </location>
</feature>
<feature type="region of interest" description="Disordered" evidence="2">
    <location>
        <begin position="45"/>
        <end position="81"/>
    </location>
</feature>
<feature type="compositionally biased region" description="Basic and acidic residues" evidence="2">
    <location>
        <begin position="222"/>
        <end position="235"/>
    </location>
</feature>
<feature type="compositionally biased region" description="Basic and acidic residues" evidence="2">
    <location>
        <begin position="580"/>
        <end position="592"/>
    </location>
</feature>
<evidence type="ECO:0000313" key="4">
    <source>
        <dbReference type="Proteomes" id="UP001447188"/>
    </source>
</evidence>
<feature type="compositionally biased region" description="Pro residues" evidence="2">
    <location>
        <begin position="521"/>
        <end position="535"/>
    </location>
</feature>
<feature type="compositionally biased region" description="Pro residues" evidence="2">
    <location>
        <begin position="372"/>
        <end position="387"/>
    </location>
</feature>
<feature type="region of interest" description="Disordered" evidence="2">
    <location>
        <begin position="1"/>
        <end position="22"/>
    </location>
</feature>
<feature type="compositionally biased region" description="Acidic residues" evidence="2">
    <location>
        <begin position="287"/>
        <end position="299"/>
    </location>
</feature>
<organism evidence="3 4">
    <name type="scientific">Discina gigas</name>
    <dbReference type="NCBI Taxonomy" id="1032678"/>
    <lineage>
        <taxon>Eukaryota</taxon>
        <taxon>Fungi</taxon>
        <taxon>Dikarya</taxon>
        <taxon>Ascomycota</taxon>
        <taxon>Pezizomycotina</taxon>
        <taxon>Pezizomycetes</taxon>
        <taxon>Pezizales</taxon>
        <taxon>Discinaceae</taxon>
        <taxon>Discina</taxon>
    </lineage>
</organism>
<feature type="compositionally biased region" description="Basic and acidic residues" evidence="2">
    <location>
        <begin position="630"/>
        <end position="670"/>
    </location>
</feature>
<keyword evidence="1" id="KW-0175">Coiled coil</keyword>
<feature type="compositionally biased region" description="Basic and acidic residues" evidence="2">
    <location>
        <begin position="190"/>
        <end position="207"/>
    </location>
</feature>
<feature type="compositionally biased region" description="Basic and acidic residues" evidence="2">
    <location>
        <begin position="685"/>
        <end position="703"/>
    </location>
</feature>
<dbReference type="InterPro" id="IPR051412">
    <property type="entry name" value="Formin_Homology_Diaphanous_sf"/>
</dbReference>
<feature type="compositionally biased region" description="Basic and acidic residues" evidence="2">
    <location>
        <begin position="734"/>
        <end position="743"/>
    </location>
</feature>
<reference evidence="3 4" key="1">
    <citation type="submission" date="2024-02" db="EMBL/GenBank/DDBJ databases">
        <title>Discinaceae phylogenomics.</title>
        <authorList>
            <person name="Dirks A.C."/>
            <person name="James T.Y."/>
        </authorList>
    </citation>
    <scope>NUCLEOTIDE SEQUENCE [LARGE SCALE GENOMIC DNA]</scope>
    <source>
        <strain evidence="3 4">ACD0624</strain>
    </source>
</reference>
<protein>
    <submittedName>
        <fullName evidence="3">Uncharacterized protein</fullName>
    </submittedName>
</protein>
<dbReference type="Proteomes" id="UP001447188">
    <property type="component" value="Unassembled WGS sequence"/>
</dbReference>
<feature type="compositionally biased region" description="Low complexity" evidence="2">
    <location>
        <begin position="430"/>
        <end position="440"/>
    </location>
</feature>
<feature type="compositionally biased region" description="Basic and acidic residues" evidence="2">
    <location>
        <begin position="716"/>
        <end position="725"/>
    </location>
</feature>
<sequence>MATDVHMSSSLPFPAHTNGATDTEHEIHEYQKIIMLRNEIYAGNNPRFKPASQPGSVSRSTPQTANPPSGPSADKNRPALPLPLCALRGQPQNRSALPDSIQMSESEIKDILLAKSEILVSAEIKLKRQRIEKELKRQLEEKRQVIQEEDLNLEEVMEKAGLSAKTIRPEEPTQEDVDMQTGEPAPRRQGVQEEERAPDVHVVEASRGKPPPTGPAAMSASRDQEMSSRDTDADMKSYNGLAEHIYSPPARPRYSATSQLRSPAAPQPVRPANMARVESQDQRIIEVDDDDGGDDDDDVSYGRYSENAGGRAPYRSRASPVPYIKPEPGSPGYRVPAPRGHTPGRSGGGGGRPQSRPSQYDSGGRTRYEYPYVPPTGYYPPHAPPQVPTHRPYDPHAHREADPYAYPPPPPPPPPPPLAPVDYTHRPYTSAYVPPVASVYPPRPVYDDYDRRYALPPAARQPSRIGRRSASPPTPYRHARHPTSSLSPPERVRREALGPPHAEYRQNRARTPPRVDNFGRPMPPPPQPLQQPLPHPIYTAEYAHTYPPAHSPREGAYGDRGYYPPRYDEPPRVGSSTTAREADLRSYRDREYYATAARSSLPPPPPIPGSGGYAPLPPFDYTRAPSRAPSRTEYHGGREREWNDHRALPDERTRESDYVGRTSVRQEERAGGYLPVRHPSVRSGYGEREYAERRREGSRERYVEPPPPPQMMGGFGERERERMMPPRDQGYEGYGERYGGRQG</sequence>
<dbReference type="PANTHER" id="PTHR45691:SF6">
    <property type="entry name" value="PROTEIN DIAPHANOUS"/>
    <property type="match status" value="1"/>
</dbReference>
<feature type="compositionally biased region" description="Pro residues" evidence="2">
    <location>
        <begin position="405"/>
        <end position="419"/>
    </location>
</feature>
<proteinExistence type="predicted"/>
<dbReference type="EMBL" id="JBBBZM010000025">
    <property type="protein sequence ID" value="KAL0638152.1"/>
    <property type="molecule type" value="Genomic_DNA"/>
</dbReference>
<dbReference type="PANTHER" id="PTHR45691">
    <property type="entry name" value="PROTEIN DIAPHANOUS"/>
    <property type="match status" value="1"/>
</dbReference>
<feature type="compositionally biased region" description="Polar residues" evidence="2">
    <location>
        <begin position="53"/>
        <end position="67"/>
    </location>
</feature>